<organism evidence="2 3">
    <name type="scientific">Candidatus Gottesmanbacteria bacterium RBG_13_37_7</name>
    <dbReference type="NCBI Taxonomy" id="1798369"/>
    <lineage>
        <taxon>Bacteria</taxon>
        <taxon>Candidatus Gottesmaniibacteriota</taxon>
    </lineage>
</organism>
<evidence type="ECO:0000313" key="2">
    <source>
        <dbReference type="EMBL" id="OGG00503.1"/>
    </source>
</evidence>
<comment type="caution">
    <text evidence="2">The sequence shown here is derived from an EMBL/GenBank/DDBJ whole genome shotgun (WGS) entry which is preliminary data.</text>
</comment>
<sequence length="95" mass="11349">MNRRFLFLIILLIIFVYICFIKLPYVLYPGSLGGSFGIRPLSHECFGLSINADTTIRYFPKGDIYFYFLWKGYEYFVTDDWPRNYCIGQDIWFGE</sequence>
<feature type="transmembrane region" description="Helical" evidence="1">
    <location>
        <begin position="5"/>
        <end position="27"/>
    </location>
</feature>
<reference evidence="2 3" key="1">
    <citation type="journal article" date="2016" name="Nat. Commun.">
        <title>Thousands of microbial genomes shed light on interconnected biogeochemical processes in an aquifer system.</title>
        <authorList>
            <person name="Anantharaman K."/>
            <person name="Brown C.T."/>
            <person name="Hug L.A."/>
            <person name="Sharon I."/>
            <person name="Castelle C.J."/>
            <person name="Probst A.J."/>
            <person name="Thomas B.C."/>
            <person name="Singh A."/>
            <person name="Wilkins M.J."/>
            <person name="Karaoz U."/>
            <person name="Brodie E.L."/>
            <person name="Williams K.H."/>
            <person name="Hubbard S.S."/>
            <person name="Banfield J.F."/>
        </authorList>
    </citation>
    <scope>NUCLEOTIDE SEQUENCE [LARGE SCALE GENOMIC DNA]</scope>
</reference>
<proteinExistence type="predicted"/>
<dbReference type="EMBL" id="MFIY01000006">
    <property type="protein sequence ID" value="OGG00503.1"/>
    <property type="molecule type" value="Genomic_DNA"/>
</dbReference>
<gene>
    <name evidence="2" type="ORF">A2Y99_02655</name>
</gene>
<evidence type="ECO:0000313" key="3">
    <source>
        <dbReference type="Proteomes" id="UP000178230"/>
    </source>
</evidence>
<dbReference type="Proteomes" id="UP000178230">
    <property type="component" value="Unassembled WGS sequence"/>
</dbReference>
<keyword evidence="1" id="KW-1133">Transmembrane helix</keyword>
<dbReference type="AlphaFoldDB" id="A0A1F5YKB3"/>
<keyword evidence="1" id="KW-0812">Transmembrane</keyword>
<keyword evidence="1" id="KW-0472">Membrane</keyword>
<protein>
    <submittedName>
        <fullName evidence="2">Uncharacterized protein</fullName>
    </submittedName>
</protein>
<evidence type="ECO:0000256" key="1">
    <source>
        <dbReference type="SAM" id="Phobius"/>
    </source>
</evidence>
<name>A0A1F5YKB3_9BACT</name>
<accession>A0A1F5YKB3</accession>